<feature type="transmembrane region" description="Helical" evidence="7">
    <location>
        <begin position="451"/>
        <end position="470"/>
    </location>
</feature>
<feature type="transmembrane region" description="Helical" evidence="7">
    <location>
        <begin position="392"/>
        <end position="414"/>
    </location>
</feature>
<dbReference type="AlphaFoldDB" id="A0A7U7G9V4"/>
<feature type="transmembrane region" description="Helical" evidence="7">
    <location>
        <begin position="6"/>
        <end position="26"/>
    </location>
</feature>
<dbReference type="CDD" id="cd03392">
    <property type="entry name" value="PAP2_like_2"/>
    <property type="match status" value="1"/>
</dbReference>
<evidence type="ECO:0000256" key="1">
    <source>
        <dbReference type="ARBA" id="ARBA00004651"/>
    </source>
</evidence>
<feature type="transmembrane region" description="Helical" evidence="7">
    <location>
        <begin position="327"/>
        <end position="346"/>
    </location>
</feature>
<comment type="similarity">
    <text evidence="2">Belongs to the DedA family.</text>
</comment>
<evidence type="ECO:0000313" key="9">
    <source>
        <dbReference type="EMBL" id="CDH44226.1"/>
    </source>
</evidence>
<feature type="transmembrane region" description="Helical" evidence="7">
    <location>
        <begin position="146"/>
        <end position="170"/>
    </location>
</feature>
<dbReference type="InterPro" id="IPR025902">
    <property type="entry name" value="LssY-like-C_dom"/>
</dbReference>
<accession>A0A7U7G9V4</accession>
<keyword evidence="10" id="KW-1185">Reference proteome</keyword>
<dbReference type="EMBL" id="CBTK010000066">
    <property type="protein sequence ID" value="CDH44226.1"/>
    <property type="molecule type" value="Genomic_DNA"/>
</dbReference>
<dbReference type="PANTHER" id="PTHR30353:SF15">
    <property type="entry name" value="INNER MEMBRANE PROTEIN YABI"/>
    <property type="match status" value="1"/>
</dbReference>
<feature type="transmembrane region" description="Helical" evidence="7">
    <location>
        <begin position="302"/>
        <end position="318"/>
    </location>
</feature>
<evidence type="ECO:0000256" key="4">
    <source>
        <dbReference type="ARBA" id="ARBA00022692"/>
    </source>
</evidence>
<feature type="transmembrane region" description="Helical" evidence="7">
    <location>
        <begin position="420"/>
        <end position="439"/>
    </location>
</feature>
<evidence type="ECO:0000256" key="3">
    <source>
        <dbReference type="ARBA" id="ARBA00022475"/>
    </source>
</evidence>
<feature type="transmembrane region" description="Helical" evidence="7">
    <location>
        <begin position="244"/>
        <end position="265"/>
    </location>
</feature>
<dbReference type="InterPro" id="IPR036938">
    <property type="entry name" value="PAP2/HPO_sf"/>
</dbReference>
<feature type="transmembrane region" description="Helical" evidence="7">
    <location>
        <begin position="366"/>
        <end position="383"/>
    </location>
</feature>
<comment type="subcellular location">
    <subcellularLocation>
        <location evidence="1">Cell membrane</location>
        <topology evidence="1">Multi-pass membrane protein</topology>
    </subcellularLocation>
</comment>
<comment type="caution">
    <text evidence="9">The sequence shown here is derived from an EMBL/GenBank/DDBJ whole genome shotgun (WGS) entry which is preliminary data.</text>
</comment>
<evidence type="ECO:0000256" key="5">
    <source>
        <dbReference type="ARBA" id="ARBA00022989"/>
    </source>
</evidence>
<protein>
    <submittedName>
        <fullName evidence="9">Phosphoesterase PA-phosphatase-like protein</fullName>
    </submittedName>
</protein>
<gene>
    <name evidence="9" type="ORF">BN874_1580014</name>
</gene>
<evidence type="ECO:0000256" key="2">
    <source>
        <dbReference type="ARBA" id="ARBA00010792"/>
    </source>
</evidence>
<dbReference type="InterPro" id="IPR032818">
    <property type="entry name" value="DedA-like"/>
</dbReference>
<organism evidence="9 10">
    <name type="scientific">Candidatus Contendobacter odensis Run_B_J11</name>
    <dbReference type="NCBI Taxonomy" id="1400861"/>
    <lineage>
        <taxon>Bacteria</taxon>
        <taxon>Pseudomonadati</taxon>
        <taxon>Pseudomonadota</taxon>
        <taxon>Gammaproteobacteria</taxon>
        <taxon>Candidatus Competibacteraceae</taxon>
        <taxon>Candidatus Contendibacter</taxon>
    </lineage>
</organism>
<feature type="transmembrane region" description="Helical" evidence="7">
    <location>
        <begin position="33"/>
        <end position="55"/>
    </location>
</feature>
<reference evidence="9 10" key="1">
    <citation type="journal article" date="2014" name="ISME J.">
        <title>Candidatus Competibacter-lineage genomes retrieved from metagenomes reveal functional metabolic diversity.</title>
        <authorList>
            <person name="McIlroy S.J."/>
            <person name="Albertsen M."/>
            <person name="Andresen E.K."/>
            <person name="Saunders A.M."/>
            <person name="Kristiansen R."/>
            <person name="Stokholm-Bjerregaard M."/>
            <person name="Nielsen K.L."/>
            <person name="Nielsen P.H."/>
        </authorList>
    </citation>
    <scope>NUCLEOTIDE SEQUENCE [LARGE SCALE GENOMIC DNA]</scope>
    <source>
        <strain evidence="9 10">Run_B_J11</strain>
    </source>
</reference>
<keyword evidence="6 7" id="KW-0472">Membrane</keyword>
<keyword evidence="3" id="KW-1003">Cell membrane</keyword>
<dbReference type="InterPro" id="IPR032816">
    <property type="entry name" value="VTT_dom"/>
</dbReference>
<proteinExistence type="inferred from homology"/>
<dbReference type="RefSeq" id="WP_051497467.1">
    <property type="nucleotide sequence ID" value="NZ_CBTK010000066.1"/>
</dbReference>
<feature type="transmembrane region" description="Helical" evidence="7">
    <location>
        <begin position="176"/>
        <end position="198"/>
    </location>
</feature>
<dbReference type="SMART" id="SM00014">
    <property type="entry name" value="acidPPc"/>
    <property type="match status" value="1"/>
</dbReference>
<dbReference type="Gene3D" id="1.20.144.10">
    <property type="entry name" value="Phosphatidic acid phosphatase type 2/haloperoxidase"/>
    <property type="match status" value="1"/>
</dbReference>
<dbReference type="Proteomes" id="UP000019184">
    <property type="component" value="Unassembled WGS sequence"/>
</dbReference>
<dbReference type="PANTHER" id="PTHR30353">
    <property type="entry name" value="INNER MEMBRANE PROTEIN DEDA-RELATED"/>
    <property type="match status" value="1"/>
</dbReference>
<evidence type="ECO:0000256" key="7">
    <source>
        <dbReference type="SAM" id="Phobius"/>
    </source>
</evidence>
<feature type="transmembrane region" description="Helical" evidence="7">
    <location>
        <begin position="61"/>
        <end position="81"/>
    </location>
</feature>
<keyword evidence="4 7" id="KW-0812">Transmembrane</keyword>
<evidence type="ECO:0000259" key="8">
    <source>
        <dbReference type="SMART" id="SM00014"/>
    </source>
</evidence>
<sequence length="664" mass="74636">MQSEFVTALFAWVAAHPGWMSAVIFITALSESLTIVGVIVPGAMIMFSLGALIGLGHLEFWMVYWWSALGAIVGDAISFWIGRVFHQGIRRVWPFTKHPEIITRSEDFFRKHGGKGVVFGRFFGPVRGTIPTVAGMMDMSWRTFMIANVISAILWAPAHLLPGMALGASLEIASRVAGRLAVLILIIVVVLWVTTWLVKHLVRLFQAHAANWLQRFYAWSQGRRFIGPISASLLDPTQGEMRGLATVAVLLLGGVVLASLSLSAAGQQLPSGLDQSLYHFFQELRNPWADALMVFTAELGDYQVILPLSLVVFGWLVWRRNSAAARHWLMALGFGMATNLLFRWLLPVASPVEVSQGLMGYSFPSSHATFSTLVFGFLAVLIAREIPLTRRWIVYLAAAFMIVPIAFARLYLGVHWLTDTLAGLCLGLIWVAALGLAYSRHPETGPIQWRGLLAYSVVVLLVTDLLHVSFDFRADMQRYRPELSHQMQAREQWWRDGWQQLPQQRMDFRGNRRQDFVLQWAGPQNELERRLREAGWQPAPAADLKGILLWLSPQVELRELPVLPQVHDGSEDDLTLVYYGANPQTRWVLRFWDIGVRLREGNLPIWVGSVSQQKLEPQMRLFTFAVDDPQTRAPADLLAPAWQGLRTQVVKGANPNERITLIAD</sequence>
<evidence type="ECO:0000256" key="6">
    <source>
        <dbReference type="ARBA" id="ARBA00023136"/>
    </source>
</evidence>
<dbReference type="Pfam" id="PF09335">
    <property type="entry name" value="VTT_dom"/>
    <property type="match status" value="1"/>
</dbReference>
<keyword evidence="5 7" id="KW-1133">Transmembrane helix</keyword>
<dbReference type="InterPro" id="IPR000326">
    <property type="entry name" value="PAP2/HPO"/>
</dbReference>
<dbReference type="Pfam" id="PF01569">
    <property type="entry name" value="PAP2"/>
    <property type="match status" value="1"/>
</dbReference>
<evidence type="ECO:0000313" key="10">
    <source>
        <dbReference type="Proteomes" id="UP000019184"/>
    </source>
</evidence>
<dbReference type="GO" id="GO:0005886">
    <property type="term" value="C:plasma membrane"/>
    <property type="evidence" value="ECO:0007669"/>
    <property type="project" value="UniProtKB-SubCell"/>
</dbReference>
<feature type="domain" description="Phosphatidic acid phosphatase type 2/haloperoxidase" evidence="8">
    <location>
        <begin position="306"/>
        <end position="435"/>
    </location>
</feature>
<dbReference type="OrthoDB" id="9780918at2"/>
<dbReference type="Pfam" id="PF14067">
    <property type="entry name" value="LssY_C"/>
    <property type="match status" value="1"/>
</dbReference>
<dbReference type="SUPFAM" id="SSF48317">
    <property type="entry name" value="Acid phosphatase/Vanadium-dependent haloperoxidase"/>
    <property type="match status" value="1"/>
</dbReference>
<name>A0A7U7G9V4_9GAMM</name>